<accession>A0A223P2E4</accession>
<evidence type="ECO:0000313" key="3">
    <source>
        <dbReference type="EMBL" id="ASU36018.1"/>
    </source>
</evidence>
<sequence length="242" mass="28088">MLRLPVVFCTLFFVLSLWGISFAAPKKIPLKILPDSSKVTVKKFDTKALDKLSADKDFDYKGEGVGKPSLWALFWRWLWDAITRLFNRIPFGGQFLEYLVLGISAAFLVYVIFKSLGIDLSRGWRGDAAKANLSYSESLENIHEINFDADIEKAIAQNNYRLAVRLLYLRCLKQLNDKKLIQWQIDKTNTTYLYELTDPQQKQVFGLLTRQFEYVWYGNFAINKQAFASIDLLFQNFKKQLP</sequence>
<feature type="transmembrane region" description="Helical" evidence="1">
    <location>
        <begin position="95"/>
        <end position="113"/>
    </location>
</feature>
<keyword evidence="1" id="KW-0812">Transmembrane</keyword>
<evidence type="ECO:0000259" key="2">
    <source>
        <dbReference type="Pfam" id="PF13559"/>
    </source>
</evidence>
<dbReference type="Proteomes" id="UP000215002">
    <property type="component" value="Chromosome"/>
</dbReference>
<dbReference type="KEGG" id="muc:MuYL_4133"/>
<keyword evidence="1" id="KW-1133">Transmembrane helix</keyword>
<keyword evidence="4" id="KW-1185">Reference proteome</keyword>
<dbReference type="OrthoDB" id="5491447at2"/>
<dbReference type="EMBL" id="CP022743">
    <property type="protein sequence ID" value="ASU36018.1"/>
    <property type="molecule type" value="Genomic_DNA"/>
</dbReference>
<gene>
    <name evidence="3" type="ORF">MuYL_4133</name>
</gene>
<dbReference type="Pfam" id="PF13559">
    <property type="entry name" value="DUF4129"/>
    <property type="match status" value="1"/>
</dbReference>
<evidence type="ECO:0000313" key="4">
    <source>
        <dbReference type="Proteomes" id="UP000215002"/>
    </source>
</evidence>
<organism evidence="3 4">
    <name type="scientific">Mucilaginibacter xinganensis</name>
    <dbReference type="NCBI Taxonomy" id="1234841"/>
    <lineage>
        <taxon>Bacteria</taxon>
        <taxon>Pseudomonadati</taxon>
        <taxon>Bacteroidota</taxon>
        <taxon>Sphingobacteriia</taxon>
        <taxon>Sphingobacteriales</taxon>
        <taxon>Sphingobacteriaceae</taxon>
        <taxon>Mucilaginibacter</taxon>
    </lineage>
</organism>
<feature type="domain" description="Protein-glutamine gamma-glutamyltransferase-like C-terminal" evidence="2">
    <location>
        <begin position="167"/>
        <end position="228"/>
    </location>
</feature>
<dbReference type="InterPro" id="IPR025403">
    <property type="entry name" value="TgpA-like_C"/>
</dbReference>
<protein>
    <recommendedName>
        <fullName evidence="2">Protein-glutamine gamma-glutamyltransferase-like C-terminal domain-containing protein</fullName>
    </recommendedName>
</protein>
<dbReference type="AlphaFoldDB" id="A0A223P2E4"/>
<dbReference type="RefSeq" id="WP_094572103.1">
    <property type="nucleotide sequence ID" value="NZ_CP022743.1"/>
</dbReference>
<proteinExistence type="predicted"/>
<evidence type="ECO:0000256" key="1">
    <source>
        <dbReference type="SAM" id="Phobius"/>
    </source>
</evidence>
<keyword evidence="1" id="KW-0472">Membrane</keyword>
<reference evidence="3 4" key="1">
    <citation type="submission" date="2017-08" db="EMBL/GenBank/DDBJ databases">
        <title>Complete genome sequence of Mucilaginibacter sp. strain BJC16-A31.</title>
        <authorList>
            <consortium name="Henan University of Science and Technology"/>
            <person name="You X."/>
        </authorList>
    </citation>
    <scope>NUCLEOTIDE SEQUENCE [LARGE SCALE GENOMIC DNA]</scope>
    <source>
        <strain evidence="3 4">BJC16-A31</strain>
    </source>
</reference>
<name>A0A223P2E4_9SPHI</name>